<protein>
    <recommendedName>
        <fullName evidence="1">AAA+ ATPase domain-containing protein</fullName>
    </recommendedName>
</protein>
<evidence type="ECO:0000313" key="2">
    <source>
        <dbReference type="EMBL" id="OWY31740.1"/>
    </source>
</evidence>
<dbReference type="EMBL" id="NJGV01000044">
    <property type="protein sequence ID" value="OWY31740.1"/>
    <property type="molecule type" value="Genomic_DNA"/>
</dbReference>
<reference evidence="2 3" key="1">
    <citation type="journal article" date="2010" name="Int. J. Syst. Evol. Microbiol.">
        <title>Reclassification of Herbaspirillum putei as a later heterotypic synonym of Herbaspirillum huttiense, with the description of H. huttiense subsp. huttiense subsp. nov. and H. huttiense subsp. putei subsp. nov., comb. nov., and description of Herbaspirillum aquaticum sp. nov.</title>
        <authorList>
            <person name="Dobritsa A.P."/>
            <person name="Reddy M.C."/>
            <person name="Samadpour M."/>
        </authorList>
    </citation>
    <scope>NUCLEOTIDE SEQUENCE [LARGE SCALE GENOMIC DNA]</scope>
    <source>
        <strain evidence="2 3">IEH 4430</strain>
    </source>
</reference>
<dbReference type="RefSeq" id="WP_088757542.1">
    <property type="nucleotide sequence ID" value="NZ_NJGV01000044.1"/>
</dbReference>
<proteinExistence type="predicted"/>
<keyword evidence="3" id="KW-1185">Reference proteome</keyword>
<feature type="domain" description="AAA+ ATPase" evidence="1">
    <location>
        <begin position="103"/>
        <end position="416"/>
    </location>
</feature>
<dbReference type="AlphaFoldDB" id="A0A225SMC6"/>
<dbReference type="Gene3D" id="3.40.50.300">
    <property type="entry name" value="P-loop containing nucleotide triphosphate hydrolases"/>
    <property type="match status" value="2"/>
</dbReference>
<dbReference type="InterPro" id="IPR003593">
    <property type="entry name" value="AAA+_ATPase"/>
</dbReference>
<name>A0A225SMC6_9BURK</name>
<dbReference type="InterPro" id="IPR027417">
    <property type="entry name" value="P-loop_NTPase"/>
</dbReference>
<comment type="caution">
    <text evidence="2">The sequence shown here is derived from an EMBL/GenBank/DDBJ whole genome shotgun (WGS) entry which is preliminary data.</text>
</comment>
<evidence type="ECO:0000313" key="3">
    <source>
        <dbReference type="Proteomes" id="UP000214747"/>
    </source>
</evidence>
<gene>
    <name evidence="2" type="ORF">CEJ45_24275</name>
</gene>
<dbReference type="SUPFAM" id="SSF52540">
    <property type="entry name" value="P-loop containing nucleoside triphosphate hydrolases"/>
    <property type="match status" value="2"/>
</dbReference>
<dbReference type="CDD" id="cd17933">
    <property type="entry name" value="DEXSc_RecD-like"/>
    <property type="match status" value="1"/>
</dbReference>
<dbReference type="Proteomes" id="UP000214747">
    <property type="component" value="Unassembled WGS sequence"/>
</dbReference>
<accession>A0A225SMC6</accession>
<evidence type="ECO:0000259" key="1">
    <source>
        <dbReference type="SMART" id="SM00382"/>
    </source>
</evidence>
<dbReference type="SMART" id="SM00382">
    <property type="entry name" value="AAA"/>
    <property type="match status" value="1"/>
</dbReference>
<sequence length="618" mass="69175">MIGRWNAKQCREHLGKFLQYEEVLHLGNTEHLTNVITSRFMYEKERAIVDRVERGRDAKAFSIQQETVTRFFDDLRDDLSHSTGHDVNLEEQEAAAQYIFGSPGTHAFVVGSAGTGKTTLLKAVANIYRSENYELVGCAQAASAALNLTREAGIPSLTIASLLLRHQKGTLSFSANTILVLDEAGMVGSREFDLLQTAVVEAGGKMVCVGDYKQHASIEAGGIFRSLVEKFGGAHITKIQRQRTDFVPIYRVLGDSSSNRKSLISNEQLTAIKSLSVIEQSAALDALAGGSALLASLIRPWQSKFDFHWMREVVDQFSQGHAEEALTNMAVKGQIYMESDRERAMAALVEEWKKDDRALKDKVIIAGLRNEVAALNQQAREHLIAAGHLDRDQARILPLLQRDGRLDHREFIPGDRIVITKNNPALGLINGATGILLGFDGQDFLSVQLDEPNVKGASRILIPTAFHHLDHSYSLTTFKSQGRTFDSAYVFVNPVMAHREWIYVAASRTRYRTALYVPENEIGQSQTDELQHQEEKREDELTSIQKLSRCLARSQIKSTTLDYEENPNTNAPEPIPSSSISVHRIIEHTRNLQIRCKAVAAHWVQWIKEKAFDLELHR</sequence>
<organism evidence="2 3">
    <name type="scientific">Herbaspirillum aquaticum</name>
    <dbReference type="NCBI Taxonomy" id="568783"/>
    <lineage>
        <taxon>Bacteria</taxon>
        <taxon>Pseudomonadati</taxon>
        <taxon>Pseudomonadota</taxon>
        <taxon>Betaproteobacteria</taxon>
        <taxon>Burkholderiales</taxon>
        <taxon>Oxalobacteraceae</taxon>
        <taxon>Herbaspirillum</taxon>
    </lineage>
</organism>
<dbReference type="Gene3D" id="2.30.30.940">
    <property type="match status" value="1"/>
</dbReference>
<dbReference type="Pfam" id="PF13604">
    <property type="entry name" value="AAA_30"/>
    <property type="match status" value="1"/>
</dbReference>